<dbReference type="RefSeq" id="WP_183977018.1">
    <property type="nucleotide sequence ID" value="NZ_JACIBY010000009.1"/>
</dbReference>
<keyword evidence="1" id="KW-0732">Signal</keyword>
<keyword evidence="2" id="KW-0675">Receptor</keyword>
<dbReference type="InterPro" id="IPR008969">
    <property type="entry name" value="CarboxyPept-like_regulatory"/>
</dbReference>
<name>A0A7W6ERZ9_9BACT</name>
<gene>
    <name evidence="2" type="ORF">FHS57_004208</name>
</gene>
<evidence type="ECO:0000256" key="1">
    <source>
        <dbReference type="SAM" id="SignalP"/>
    </source>
</evidence>
<dbReference type="EMBL" id="JACIBY010000009">
    <property type="protein sequence ID" value="MBB3840195.1"/>
    <property type="molecule type" value="Genomic_DNA"/>
</dbReference>
<proteinExistence type="predicted"/>
<feature type="chain" id="PRO_5031223340" evidence="1">
    <location>
        <begin position="22"/>
        <end position="96"/>
    </location>
</feature>
<feature type="signal peptide" evidence="1">
    <location>
        <begin position="1"/>
        <end position="21"/>
    </location>
</feature>
<keyword evidence="3" id="KW-1185">Reference proteome</keyword>
<reference evidence="2 3" key="1">
    <citation type="submission" date="2020-08" db="EMBL/GenBank/DDBJ databases">
        <title>Genomic Encyclopedia of Type Strains, Phase IV (KMG-IV): sequencing the most valuable type-strain genomes for metagenomic binning, comparative biology and taxonomic classification.</title>
        <authorList>
            <person name="Goeker M."/>
        </authorList>
    </citation>
    <scope>NUCLEOTIDE SEQUENCE [LARGE SCALE GENOMIC DNA]</scope>
    <source>
        <strain evidence="2 3">DSM 17976</strain>
    </source>
</reference>
<evidence type="ECO:0000313" key="3">
    <source>
        <dbReference type="Proteomes" id="UP000541352"/>
    </source>
</evidence>
<organism evidence="2 3">
    <name type="scientific">Runella defluvii</name>
    <dbReference type="NCBI Taxonomy" id="370973"/>
    <lineage>
        <taxon>Bacteria</taxon>
        <taxon>Pseudomonadati</taxon>
        <taxon>Bacteroidota</taxon>
        <taxon>Cytophagia</taxon>
        <taxon>Cytophagales</taxon>
        <taxon>Spirosomataceae</taxon>
        <taxon>Runella</taxon>
    </lineage>
</organism>
<protein>
    <submittedName>
        <fullName evidence="2">Iron complex outermembrane receptor protein</fullName>
    </submittedName>
</protein>
<dbReference type="AlphaFoldDB" id="A0A7W6ERZ9"/>
<dbReference type="SUPFAM" id="SSF49464">
    <property type="entry name" value="Carboxypeptidase regulatory domain-like"/>
    <property type="match status" value="1"/>
</dbReference>
<sequence>MRKILFANLVVILIATGNLMAQDRALSGAVKVKNGQRLPCVNILLKGTNRGTNSDGDGAFKRSVPVSGTFVFSSVCYETKEVAFNSSTSQLKGFIH</sequence>
<dbReference type="Pfam" id="PF13715">
    <property type="entry name" value="CarbopepD_reg_2"/>
    <property type="match status" value="1"/>
</dbReference>
<accession>A0A7W6ERZ9</accession>
<comment type="caution">
    <text evidence="2">The sequence shown here is derived from an EMBL/GenBank/DDBJ whole genome shotgun (WGS) entry which is preliminary data.</text>
</comment>
<evidence type="ECO:0000313" key="2">
    <source>
        <dbReference type="EMBL" id="MBB3840195.1"/>
    </source>
</evidence>
<dbReference type="Proteomes" id="UP000541352">
    <property type="component" value="Unassembled WGS sequence"/>
</dbReference>